<protein>
    <submittedName>
        <fullName evidence="3">N-carbamoyl-D-amino-acid hydrolase</fullName>
    </submittedName>
</protein>
<gene>
    <name evidence="3" type="ORF">KDH_74760</name>
</gene>
<dbReference type="InterPro" id="IPR003010">
    <property type="entry name" value="C-N_Hydrolase"/>
</dbReference>
<comment type="caution">
    <text evidence="3">The sequence shown here is derived from an EMBL/GenBank/DDBJ whole genome shotgun (WGS) entry which is preliminary data.</text>
</comment>
<evidence type="ECO:0000313" key="3">
    <source>
        <dbReference type="EMBL" id="GLV60657.1"/>
    </source>
</evidence>
<organism evidence="3 4">
    <name type="scientific">Dictyobacter halimunensis</name>
    <dbReference type="NCBI Taxonomy" id="3026934"/>
    <lineage>
        <taxon>Bacteria</taxon>
        <taxon>Bacillati</taxon>
        <taxon>Chloroflexota</taxon>
        <taxon>Ktedonobacteria</taxon>
        <taxon>Ktedonobacterales</taxon>
        <taxon>Dictyobacteraceae</taxon>
        <taxon>Dictyobacter</taxon>
    </lineage>
</organism>
<accession>A0ABQ6G5T6</accession>
<dbReference type="Proteomes" id="UP001344906">
    <property type="component" value="Unassembled WGS sequence"/>
</dbReference>
<keyword evidence="4" id="KW-1185">Reference proteome</keyword>
<dbReference type="PANTHER" id="PTHR43674">
    <property type="entry name" value="NITRILASE C965.09-RELATED"/>
    <property type="match status" value="1"/>
</dbReference>
<dbReference type="PROSITE" id="PS50263">
    <property type="entry name" value="CN_HYDROLASE"/>
    <property type="match status" value="1"/>
</dbReference>
<dbReference type="Pfam" id="PF00795">
    <property type="entry name" value="CN_hydrolase"/>
    <property type="match status" value="1"/>
</dbReference>
<sequence length="252" mass="28966">MKVTVCEFPDDRKAFEGVWEEFVVYVREQRSELVLLPELPFSAWFARTPEFDAEAWQRAQREHDAGMGSLSALSPATVLGTRLVTEEGRHFNRGFCWTPAAGYQGVHDKYYFPNEEDFYERNWFDRNRRDFSLVRPGGDLSIGFLICTEVMFSEWARYYGRQGANIIAVPRASSLNYERWIVALRMAAIASGAFVISSNRVDEHLFLGRGVIVDPEGEVLTVTSRQEPFITLDIDLQASARAKQTYPRDVWE</sequence>
<dbReference type="InterPro" id="IPR050345">
    <property type="entry name" value="Aliph_Amidase/BUP"/>
</dbReference>
<dbReference type="PANTHER" id="PTHR43674:SF2">
    <property type="entry name" value="BETA-UREIDOPROPIONASE"/>
    <property type="match status" value="1"/>
</dbReference>
<dbReference type="CDD" id="cd07197">
    <property type="entry name" value="nitrilase"/>
    <property type="match status" value="1"/>
</dbReference>
<name>A0ABQ6G5T6_9CHLR</name>
<dbReference type="EMBL" id="BSRI01000002">
    <property type="protein sequence ID" value="GLV60657.1"/>
    <property type="molecule type" value="Genomic_DNA"/>
</dbReference>
<dbReference type="GO" id="GO:0016787">
    <property type="term" value="F:hydrolase activity"/>
    <property type="evidence" value="ECO:0007669"/>
    <property type="project" value="UniProtKB-KW"/>
</dbReference>
<dbReference type="RefSeq" id="WP_338257789.1">
    <property type="nucleotide sequence ID" value="NZ_BSRI01000002.1"/>
</dbReference>
<evidence type="ECO:0000313" key="4">
    <source>
        <dbReference type="Proteomes" id="UP001344906"/>
    </source>
</evidence>
<dbReference type="InterPro" id="IPR036526">
    <property type="entry name" value="C-N_Hydrolase_sf"/>
</dbReference>
<dbReference type="Gene3D" id="3.60.110.10">
    <property type="entry name" value="Carbon-nitrogen hydrolase"/>
    <property type="match status" value="1"/>
</dbReference>
<proteinExistence type="predicted"/>
<reference evidence="3 4" key="1">
    <citation type="submission" date="2023-02" db="EMBL/GenBank/DDBJ databases">
        <title>Dictyobacter halimunensis sp. nov., a new member of the class Ktedonobacteria from forest soil in a geothermal area.</title>
        <authorList>
            <person name="Rachmania M.K."/>
            <person name="Ningsih F."/>
            <person name="Sakai Y."/>
            <person name="Yabe S."/>
            <person name="Yokota A."/>
            <person name="Sjamsuridzal W."/>
        </authorList>
    </citation>
    <scope>NUCLEOTIDE SEQUENCE [LARGE SCALE GENOMIC DNA]</scope>
    <source>
        <strain evidence="3 4">S3.2.2.5</strain>
    </source>
</reference>
<keyword evidence="1 3" id="KW-0378">Hydrolase</keyword>
<evidence type="ECO:0000259" key="2">
    <source>
        <dbReference type="PROSITE" id="PS50263"/>
    </source>
</evidence>
<evidence type="ECO:0000256" key="1">
    <source>
        <dbReference type="ARBA" id="ARBA00022801"/>
    </source>
</evidence>
<feature type="domain" description="CN hydrolase" evidence="2">
    <location>
        <begin position="1"/>
        <end position="236"/>
    </location>
</feature>
<dbReference type="SUPFAM" id="SSF56317">
    <property type="entry name" value="Carbon-nitrogen hydrolase"/>
    <property type="match status" value="1"/>
</dbReference>